<gene>
    <name evidence="4" type="ORF">C8A04DRAFT_35004</name>
</gene>
<protein>
    <submittedName>
        <fullName evidence="4">White-opaque regulator 1</fullName>
    </submittedName>
</protein>
<dbReference type="InterPro" id="IPR021858">
    <property type="entry name" value="Fun_TF"/>
</dbReference>
<dbReference type="Proteomes" id="UP001302676">
    <property type="component" value="Unassembled WGS sequence"/>
</dbReference>
<dbReference type="GeneID" id="87819624"/>
<dbReference type="GO" id="GO:0000981">
    <property type="term" value="F:DNA-binding transcription factor activity, RNA polymerase II-specific"/>
    <property type="evidence" value="ECO:0007669"/>
    <property type="project" value="InterPro"/>
</dbReference>
<dbReference type="AlphaFoldDB" id="A0AAN6V7L5"/>
<evidence type="ECO:0000313" key="5">
    <source>
        <dbReference type="Proteomes" id="UP001302676"/>
    </source>
</evidence>
<reference evidence="4" key="2">
    <citation type="submission" date="2023-05" db="EMBL/GenBank/DDBJ databases">
        <authorList>
            <consortium name="Lawrence Berkeley National Laboratory"/>
            <person name="Steindorff A."/>
            <person name="Hensen N."/>
            <person name="Bonometti L."/>
            <person name="Westerberg I."/>
            <person name="Brannstrom I.O."/>
            <person name="Guillou S."/>
            <person name="Cros-Aarteil S."/>
            <person name="Calhoun S."/>
            <person name="Haridas S."/>
            <person name="Kuo A."/>
            <person name="Mondo S."/>
            <person name="Pangilinan J."/>
            <person name="Riley R."/>
            <person name="Labutti K."/>
            <person name="Andreopoulos B."/>
            <person name="Lipzen A."/>
            <person name="Chen C."/>
            <person name="Yanf M."/>
            <person name="Daum C."/>
            <person name="Ng V."/>
            <person name="Clum A."/>
            <person name="Ohm R."/>
            <person name="Martin F."/>
            <person name="Silar P."/>
            <person name="Natvig D."/>
            <person name="Lalanne C."/>
            <person name="Gautier V."/>
            <person name="Ament-Velasquez S.L."/>
            <person name="Kruys A."/>
            <person name="Hutchinson M.I."/>
            <person name="Powell A.J."/>
            <person name="Barry K."/>
            <person name="Miller A.N."/>
            <person name="Grigoriev I.V."/>
            <person name="Debuchy R."/>
            <person name="Gladieux P."/>
            <person name="Thoren M.H."/>
            <person name="Johannesson H."/>
        </authorList>
    </citation>
    <scope>NUCLEOTIDE SEQUENCE</scope>
    <source>
        <strain evidence="4">CBS 141.50</strain>
    </source>
</reference>
<name>A0AAN6V7L5_9PEZI</name>
<evidence type="ECO:0000256" key="1">
    <source>
        <dbReference type="ARBA" id="ARBA00023242"/>
    </source>
</evidence>
<dbReference type="PROSITE" id="PS50048">
    <property type="entry name" value="ZN2_CY6_FUNGAL_2"/>
    <property type="match status" value="1"/>
</dbReference>
<dbReference type="CDD" id="cd00067">
    <property type="entry name" value="GAL4"/>
    <property type="match status" value="1"/>
</dbReference>
<dbReference type="SMART" id="SM00066">
    <property type="entry name" value="GAL4"/>
    <property type="match status" value="1"/>
</dbReference>
<accession>A0AAN6V7L5</accession>
<dbReference type="Pfam" id="PF00172">
    <property type="entry name" value="Zn_clus"/>
    <property type="match status" value="1"/>
</dbReference>
<evidence type="ECO:0000259" key="3">
    <source>
        <dbReference type="PROSITE" id="PS50048"/>
    </source>
</evidence>
<dbReference type="RefSeq" id="XP_062639653.1">
    <property type="nucleotide sequence ID" value="XM_062783011.1"/>
</dbReference>
<dbReference type="InterPro" id="IPR036864">
    <property type="entry name" value="Zn2-C6_fun-type_DNA-bd_sf"/>
</dbReference>
<reference evidence="4" key="1">
    <citation type="journal article" date="2023" name="Mol. Phylogenet. Evol.">
        <title>Genome-scale phylogeny and comparative genomics of the fungal order Sordariales.</title>
        <authorList>
            <person name="Hensen N."/>
            <person name="Bonometti L."/>
            <person name="Westerberg I."/>
            <person name="Brannstrom I.O."/>
            <person name="Guillou S."/>
            <person name="Cros-Aarteil S."/>
            <person name="Calhoun S."/>
            <person name="Haridas S."/>
            <person name="Kuo A."/>
            <person name="Mondo S."/>
            <person name="Pangilinan J."/>
            <person name="Riley R."/>
            <person name="LaButti K."/>
            <person name="Andreopoulos B."/>
            <person name="Lipzen A."/>
            <person name="Chen C."/>
            <person name="Yan M."/>
            <person name="Daum C."/>
            <person name="Ng V."/>
            <person name="Clum A."/>
            <person name="Steindorff A."/>
            <person name="Ohm R.A."/>
            <person name="Martin F."/>
            <person name="Silar P."/>
            <person name="Natvig D.O."/>
            <person name="Lalanne C."/>
            <person name="Gautier V."/>
            <person name="Ament-Velasquez S.L."/>
            <person name="Kruys A."/>
            <person name="Hutchinson M.I."/>
            <person name="Powell A.J."/>
            <person name="Barry K."/>
            <person name="Miller A.N."/>
            <person name="Grigoriev I.V."/>
            <person name="Debuchy R."/>
            <person name="Gladieux P."/>
            <person name="Hiltunen Thoren M."/>
            <person name="Johannesson H."/>
        </authorList>
    </citation>
    <scope>NUCLEOTIDE SEQUENCE</scope>
    <source>
        <strain evidence="4">CBS 141.50</strain>
    </source>
</reference>
<feature type="domain" description="Zn(2)-C6 fungal-type" evidence="3">
    <location>
        <begin position="10"/>
        <end position="38"/>
    </location>
</feature>
<dbReference type="Gene3D" id="4.10.240.10">
    <property type="entry name" value="Zn(2)-C6 fungal-type DNA-binding domain"/>
    <property type="match status" value="1"/>
</dbReference>
<organism evidence="4 5">
    <name type="scientific">Dichotomopilus funicola</name>
    <dbReference type="NCBI Taxonomy" id="1934379"/>
    <lineage>
        <taxon>Eukaryota</taxon>
        <taxon>Fungi</taxon>
        <taxon>Dikarya</taxon>
        <taxon>Ascomycota</taxon>
        <taxon>Pezizomycotina</taxon>
        <taxon>Sordariomycetes</taxon>
        <taxon>Sordariomycetidae</taxon>
        <taxon>Sordariales</taxon>
        <taxon>Chaetomiaceae</taxon>
        <taxon>Dichotomopilus</taxon>
    </lineage>
</organism>
<dbReference type="EMBL" id="MU853562">
    <property type="protein sequence ID" value="KAK4146282.1"/>
    <property type="molecule type" value="Genomic_DNA"/>
</dbReference>
<dbReference type="InterPro" id="IPR001138">
    <property type="entry name" value="Zn2Cys6_DnaBD"/>
</dbReference>
<dbReference type="PANTHER" id="PTHR38791">
    <property type="entry name" value="ZN(II)2CYS6 TRANSCRIPTION FACTOR (EUROFUNG)-RELATED-RELATED"/>
    <property type="match status" value="1"/>
</dbReference>
<evidence type="ECO:0000313" key="4">
    <source>
        <dbReference type="EMBL" id="KAK4146282.1"/>
    </source>
</evidence>
<keyword evidence="5" id="KW-1185">Reference proteome</keyword>
<feature type="region of interest" description="Disordered" evidence="2">
    <location>
        <begin position="58"/>
        <end position="106"/>
    </location>
</feature>
<sequence>MVYCGKASKGCQNCRTRRIKCDRVQPQCTQCVRVRKTCPGYRDPLSLMFRDESTKVMQKAQAQWQSETWESSSSSSSPPDSTRNQEPIPESTAPPPAAVTASDSRKPAVSRGLTLEIGPTAVDKAIRFFVDRYVIGLPDEPRAGHELQEVPWVHSPRMRDILAAVGMAGMSNLTDDKEMSTLAKHHYGLALQRMAGAVRYVGSVELEMVMRTVVMMAMYEVIAGTDGPARSIHVMGAAAILRNALPAPQLPSEGPRALLQLCFSTLSSKQSSTQHSSSEPNVLIPTHIDSQCDPLPPALFGWIAAIDQMASDEDKPSAKLVKIIARFVQLSTGLRSHRFLDGHPKTADTIREALDINLSLKSWAQQQDNTPWAFTEEHIDPPFFPPGTVFDNSYHIYTNTYIARAWNHYRWTHILTNQLLLEAATRFPITSTTLLPPSHQHLARDLITHLARDTLVSVPTHYRHPKLEPKHWDCFDKTNPGAVLGLPGVPTVLFQVKVAACAPGVCRRYREWALEMLETAWRDLGMVQARVLAGFVRESTLGVKEECE</sequence>
<dbReference type="GO" id="GO:0008270">
    <property type="term" value="F:zinc ion binding"/>
    <property type="evidence" value="ECO:0007669"/>
    <property type="project" value="InterPro"/>
</dbReference>
<feature type="compositionally biased region" description="Low complexity" evidence="2">
    <location>
        <begin position="63"/>
        <end position="82"/>
    </location>
</feature>
<dbReference type="PANTHER" id="PTHR38791:SF5">
    <property type="entry name" value="TRANSCRIPTION FACTOR DBAG-RELATED"/>
    <property type="match status" value="1"/>
</dbReference>
<dbReference type="Pfam" id="PF11951">
    <property type="entry name" value="Fungal_trans_2"/>
    <property type="match status" value="1"/>
</dbReference>
<keyword evidence="1" id="KW-0539">Nucleus</keyword>
<dbReference type="InterPro" id="IPR053175">
    <property type="entry name" value="DHMBA_Reg_Transcription_Factor"/>
</dbReference>
<dbReference type="SUPFAM" id="SSF57701">
    <property type="entry name" value="Zn2/Cys6 DNA-binding domain"/>
    <property type="match status" value="1"/>
</dbReference>
<dbReference type="PROSITE" id="PS00463">
    <property type="entry name" value="ZN2_CY6_FUNGAL_1"/>
    <property type="match status" value="1"/>
</dbReference>
<comment type="caution">
    <text evidence="4">The sequence shown here is derived from an EMBL/GenBank/DDBJ whole genome shotgun (WGS) entry which is preliminary data.</text>
</comment>
<evidence type="ECO:0000256" key="2">
    <source>
        <dbReference type="SAM" id="MobiDB-lite"/>
    </source>
</evidence>
<proteinExistence type="predicted"/>